<gene>
    <name evidence="3" type="ORF">TrST_g10215</name>
</gene>
<feature type="signal peptide" evidence="2">
    <location>
        <begin position="1"/>
        <end position="19"/>
    </location>
</feature>
<dbReference type="EMBL" id="BRXY01000163">
    <property type="protein sequence ID" value="GMH73025.1"/>
    <property type="molecule type" value="Genomic_DNA"/>
</dbReference>
<dbReference type="AlphaFoldDB" id="A0A9W7ECH7"/>
<evidence type="ECO:0000256" key="1">
    <source>
        <dbReference type="SAM" id="MobiDB-lite"/>
    </source>
</evidence>
<comment type="caution">
    <text evidence="3">The sequence shown here is derived from an EMBL/GenBank/DDBJ whole genome shotgun (WGS) entry which is preliminary data.</text>
</comment>
<name>A0A9W7ECH7_9STRA</name>
<dbReference type="Proteomes" id="UP001165085">
    <property type="component" value="Unassembled WGS sequence"/>
</dbReference>
<dbReference type="OrthoDB" id="39451at2759"/>
<protein>
    <submittedName>
        <fullName evidence="3">Uncharacterized protein</fullName>
    </submittedName>
</protein>
<feature type="region of interest" description="Disordered" evidence="1">
    <location>
        <begin position="45"/>
        <end position="74"/>
    </location>
</feature>
<organism evidence="3 4">
    <name type="scientific">Triparma strigata</name>
    <dbReference type="NCBI Taxonomy" id="1606541"/>
    <lineage>
        <taxon>Eukaryota</taxon>
        <taxon>Sar</taxon>
        <taxon>Stramenopiles</taxon>
        <taxon>Ochrophyta</taxon>
        <taxon>Bolidophyceae</taxon>
        <taxon>Parmales</taxon>
        <taxon>Triparmaceae</taxon>
        <taxon>Triparma</taxon>
    </lineage>
</organism>
<reference evidence="4" key="1">
    <citation type="journal article" date="2023" name="Commun. Biol.">
        <title>Genome analysis of Parmales, the sister group of diatoms, reveals the evolutionary specialization of diatoms from phago-mixotrophs to photoautotrophs.</title>
        <authorList>
            <person name="Ban H."/>
            <person name="Sato S."/>
            <person name="Yoshikawa S."/>
            <person name="Yamada K."/>
            <person name="Nakamura Y."/>
            <person name="Ichinomiya M."/>
            <person name="Sato N."/>
            <person name="Blanc-Mathieu R."/>
            <person name="Endo H."/>
            <person name="Kuwata A."/>
            <person name="Ogata H."/>
        </authorList>
    </citation>
    <scope>NUCLEOTIDE SEQUENCE [LARGE SCALE GENOMIC DNA]</scope>
    <source>
        <strain evidence="4">NIES 3701</strain>
    </source>
</reference>
<evidence type="ECO:0000256" key="2">
    <source>
        <dbReference type="SAM" id="SignalP"/>
    </source>
</evidence>
<sequence length="149" mass="16374">MRPVLVTVISLLVLGCSDSFLVPIRTAQHSITRLRLGIPKFLIPNTDEDDPASKGSAKGNPNGGKNKGGEVDKPKMDMKGLIQLITAGAGSPFLGDYKGVDKETGNFMFELEANNLVDENGESKQTKAKYFEEGWVDEDDEGFKWPWQK</sequence>
<evidence type="ECO:0000313" key="3">
    <source>
        <dbReference type="EMBL" id="GMH73025.1"/>
    </source>
</evidence>
<evidence type="ECO:0000313" key="4">
    <source>
        <dbReference type="Proteomes" id="UP001165085"/>
    </source>
</evidence>
<accession>A0A9W7ECH7</accession>
<keyword evidence="4" id="KW-1185">Reference proteome</keyword>
<keyword evidence="2" id="KW-0732">Signal</keyword>
<dbReference type="PROSITE" id="PS51257">
    <property type="entry name" value="PROKAR_LIPOPROTEIN"/>
    <property type="match status" value="1"/>
</dbReference>
<feature type="chain" id="PRO_5040718737" evidence="2">
    <location>
        <begin position="20"/>
        <end position="149"/>
    </location>
</feature>
<proteinExistence type="predicted"/>